<keyword evidence="2" id="KW-1133">Transmembrane helix</keyword>
<dbReference type="SUPFAM" id="SSF53850">
    <property type="entry name" value="Periplasmic binding protein-like II"/>
    <property type="match status" value="1"/>
</dbReference>
<feature type="region of interest" description="Disordered" evidence="1">
    <location>
        <begin position="34"/>
        <end position="57"/>
    </location>
</feature>
<feature type="transmembrane region" description="Helical" evidence="2">
    <location>
        <begin position="108"/>
        <end position="129"/>
    </location>
</feature>
<accession>B6SNS8</accession>
<evidence type="ECO:0000313" key="4">
    <source>
        <dbReference type="EMBL" id="ACG26511.1"/>
    </source>
</evidence>
<sequence length="201" mass="22784">MSFREGRRRLLLVLLFLGCRQAAARSHGRRRPRFPLFRGEHEHEHQRRPRPDAFPRDSPLQIDLSTAILTLSENGELQRIHDKWLKTGDCSTDNAEFVDSNQLRLESFMGLFLICGAACVLALLIYLGITIRQYLRHEQPGPAISVDAGSSTSKRSLRKFISFADDKQPPPKKKRAMSLSRSSMPTMPMSNRPGADIDVES</sequence>
<feature type="chain" id="PRO_5009948654" description="Glutamate receptor 3.4" evidence="3">
    <location>
        <begin position="25"/>
        <end position="201"/>
    </location>
</feature>
<name>B6SNS8_MAIZE</name>
<evidence type="ECO:0000256" key="1">
    <source>
        <dbReference type="SAM" id="MobiDB-lite"/>
    </source>
</evidence>
<dbReference type="Gene3D" id="3.40.190.10">
    <property type="entry name" value="Periplasmic binding protein-like II"/>
    <property type="match status" value="1"/>
</dbReference>
<proteinExistence type="evidence at transcript level"/>
<dbReference type="PANTHER" id="PTHR18966">
    <property type="entry name" value="IONOTROPIC GLUTAMATE RECEPTOR"/>
    <property type="match status" value="1"/>
</dbReference>
<dbReference type="InterPro" id="IPR015683">
    <property type="entry name" value="Ionotropic_Glu_rcpt"/>
</dbReference>
<dbReference type="HOGENOM" id="CLU_1362200_0_0_1"/>
<evidence type="ECO:0000256" key="2">
    <source>
        <dbReference type="SAM" id="Phobius"/>
    </source>
</evidence>
<dbReference type="EMBL" id="EU954393">
    <property type="protein sequence ID" value="ACG26511.1"/>
    <property type="molecule type" value="mRNA"/>
</dbReference>
<protein>
    <recommendedName>
        <fullName evidence="5">Glutamate receptor 3.4</fullName>
    </recommendedName>
</protein>
<feature type="compositionally biased region" description="Basic and acidic residues" evidence="1">
    <location>
        <begin position="38"/>
        <end position="55"/>
    </location>
</feature>
<feature type="region of interest" description="Disordered" evidence="1">
    <location>
        <begin position="161"/>
        <end position="201"/>
    </location>
</feature>
<keyword evidence="3" id="KW-0732">Signal</keyword>
<feature type="signal peptide" evidence="3">
    <location>
        <begin position="1"/>
        <end position="24"/>
    </location>
</feature>
<organism evidence="4">
    <name type="scientific">Zea mays</name>
    <name type="common">Maize</name>
    <dbReference type="NCBI Taxonomy" id="4577"/>
    <lineage>
        <taxon>Eukaryota</taxon>
        <taxon>Viridiplantae</taxon>
        <taxon>Streptophyta</taxon>
        <taxon>Embryophyta</taxon>
        <taxon>Tracheophyta</taxon>
        <taxon>Spermatophyta</taxon>
        <taxon>Magnoliopsida</taxon>
        <taxon>Liliopsida</taxon>
        <taxon>Poales</taxon>
        <taxon>Poaceae</taxon>
        <taxon>PACMAD clade</taxon>
        <taxon>Panicoideae</taxon>
        <taxon>Andropogonodae</taxon>
        <taxon>Andropogoneae</taxon>
        <taxon>Tripsacinae</taxon>
        <taxon>Zea</taxon>
    </lineage>
</organism>
<dbReference type="FunFam" id="3.40.190.10:FF:000039">
    <property type="entry name" value="Glutamate receptor"/>
    <property type="match status" value="1"/>
</dbReference>
<evidence type="ECO:0008006" key="5">
    <source>
        <dbReference type="Google" id="ProtNLM"/>
    </source>
</evidence>
<keyword evidence="2" id="KW-0472">Membrane</keyword>
<feature type="compositionally biased region" description="Polar residues" evidence="1">
    <location>
        <begin position="179"/>
        <end position="189"/>
    </location>
</feature>
<dbReference type="ExpressionAtlas" id="B6SNS8">
    <property type="expression patterns" value="baseline and differential"/>
</dbReference>
<reference evidence="4" key="1">
    <citation type="journal article" date="2009" name="Plant Mol. Biol.">
        <title>Insights into corn genes derived from large-scale cDNA sequencing.</title>
        <authorList>
            <person name="Alexandrov N.N."/>
            <person name="Brover V.V."/>
            <person name="Freidin S."/>
            <person name="Troukhan M.E."/>
            <person name="Tatarinova T.V."/>
            <person name="Zhang H."/>
            <person name="Swaller T.J."/>
            <person name="Lu Y.P."/>
            <person name="Bouck J."/>
            <person name="Flavell R.B."/>
            <person name="Feldmann K.A."/>
        </authorList>
    </citation>
    <scope>NUCLEOTIDE SEQUENCE</scope>
</reference>
<evidence type="ECO:0000256" key="3">
    <source>
        <dbReference type="SAM" id="SignalP"/>
    </source>
</evidence>
<keyword evidence="2" id="KW-0812">Transmembrane</keyword>
<dbReference type="AlphaFoldDB" id="B6SNS8"/>